<accession>A0A4Z1BZ50</accession>
<dbReference type="NCBIfam" id="TIGR02532">
    <property type="entry name" value="IV_pilin_GFxxxE"/>
    <property type="match status" value="1"/>
</dbReference>
<evidence type="ECO:0000313" key="6">
    <source>
        <dbReference type="EMBL" id="TGN39978.1"/>
    </source>
</evidence>
<dbReference type="GO" id="GO:0044096">
    <property type="term" value="C:type IV pilus"/>
    <property type="evidence" value="ECO:0007669"/>
    <property type="project" value="TreeGrafter"/>
</dbReference>
<protein>
    <recommendedName>
        <fullName evidence="3">Pilin</fullName>
    </recommendedName>
</protein>
<keyword evidence="5" id="KW-1133">Transmembrane helix</keyword>
<dbReference type="SUPFAM" id="SSF54523">
    <property type="entry name" value="Pili subunits"/>
    <property type="match status" value="1"/>
</dbReference>
<dbReference type="PANTHER" id="PTHR30093:SF34">
    <property type="entry name" value="PREPILIN PEPTIDASE-DEPENDENT PROTEIN D"/>
    <property type="match status" value="1"/>
</dbReference>
<dbReference type="Pfam" id="PF00114">
    <property type="entry name" value="Pilin"/>
    <property type="match status" value="1"/>
</dbReference>
<reference evidence="6 7" key="1">
    <citation type="submission" date="2019-04" db="EMBL/GenBank/DDBJ databases">
        <authorList>
            <person name="Park S."/>
            <person name="Yoon J.-H."/>
        </authorList>
    </citation>
    <scope>NUCLEOTIDE SEQUENCE [LARGE SCALE GENOMIC DNA]</scope>
    <source>
        <strain evidence="6 7">HJM-18</strain>
    </source>
</reference>
<dbReference type="RefSeq" id="WP_135802642.1">
    <property type="nucleotide sequence ID" value="NZ_SRPF01000002.1"/>
</dbReference>
<proteinExistence type="inferred from homology"/>
<organism evidence="6 7">
    <name type="scientific">Marinobacter confluentis</name>
    <dbReference type="NCBI Taxonomy" id="1697557"/>
    <lineage>
        <taxon>Bacteria</taxon>
        <taxon>Pseudomonadati</taxon>
        <taxon>Pseudomonadota</taxon>
        <taxon>Gammaproteobacteria</taxon>
        <taxon>Pseudomonadales</taxon>
        <taxon>Marinobacteraceae</taxon>
        <taxon>Marinobacter</taxon>
    </lineage>
</organism>
<dbReference type="OrthoDB" id="5918848at2"/>
<dbReference type="PANTHER" id="PTHR30093">
    <property type="entry name" value="GENERAL SECRETION PATHWAY PROTEIN G"/>
    <property type="match status" value="1"/>
</dbReference>
<dbReference type="InterPro" id="IPR012902">
    <property type="entry name" value="N_methyl_site"/>
</dbReference>
<evidence type="ECO:0000256" key="3">
    <source>
        <dbReference type="ARBA" id="ARBA00029638"/>
    </source>
</evidence>
<feature type="transmembrane region" description="Helical" evidence="5">
    <location>
        <begin position="7"/>
        <end position="31"/>
    </location>
</feature>
<keyword evidence="4" id="KW-0281">Fimbrium</keyword>
<evidence type="ECO:0000313" key="7">
    <source>
        <dbReference type="Proteomes" id="UP000298325"/>
    </source>
</evidence>
<dbReference type="GO" id="GO:0007155">
    <property type="term" value="P:cell adhesion"/>
    <property type="evidence" value="ECO:0007669"/>
    <property type="project" value="InterPro"/>
</dbReference>
<dbReference type="Gene3D" id="3.30.700.10">
    <property type="entry name" value="Glycoprotein, Type 4 Pilin"/>
    <property type="match status" value="1"/>
</dbReference>
<evidence type="ECO:0000256" key="2">
    <source>
        <dbReference type="ARBA" id="ARBA00022481"/>
    </source>
</evidence>
<comment type="caution">
    <text evidence="6">The sequence shown here is derived from an EMBL/GenBank/DDBJ whole genome shotgun (WGS) entry which is preliminary data.</text>
</comment>
<dbReference type="InterPro" id="IPR001082">
    <property type="entry name" value="Pilin"/>
</dbReference>
<keyword evidence="5" id="KW-0472">Membrane</keyword>
<evidence type="ECO:0000256" key="1">
    <source>
        <dbReference type="ARBA" id="ARBA00005233"/>
    </source>
</evidence>
<gene>
    <name evidence="6" type="ORF">E5Q11_06685</name>
</gene>
<keyword evidence="5" id="KW-0812">Transmembrane</keyword>
<dbReference type="EMBL" id="SRPF01000002">
    <property type="protein sequence ID" value="TGN39978.1"/>
    <property type="molecule type" value="Genomic_DNA"/>
</dbReference>
<dbReference type="GO" id="GO:0043107">
    <property type="term" value="P:type IV pilus-dependent motility"/>
    <property type="evidence" value="ECO:0007669"/>
    <property type="project" value="TreeGrafter"/>
</dbReference>
<dbReference type="Pfam" id="PF07963">
    <property type="entry name" value="N_methyl"/>
    <property type="match status" value="1"/>
</dbReference>
<dbReference type="AlphaFoldDB" id="A0A4Z1BZ50"/>
<dbReference type="InterPro" id="IPR045584">
    <property type="entry name" value="Pilin-like"/>
</dbReference>
<dbReference type="Proteomes" id="UP000298325">
    <property type="component" value="Unassembled WGS sequence"/>
</dbReference>
<keyword evidence="2" id="KW-0488">Methylation</keyword>
<evidence type="ECO:0000256" key="4">
    <source>
        <dbReference type="RuleBase" id="RU000389"/>
    </source>
</evidence>
<keyword evidence="7" id="KW-1185">Reference proteome</keyword>
<dbReference type="PROSITE" id="PS00409">
    <property type="entry name" value="PROKAR_NTER_METHYL"/>
    <property type="match status" value="1"/>
</dbReference>
<comment type="similarity">
    <text evidence="1 4">Belongs to the N-Me-Phe pilin family.</text>
</comment>
<sequence>MKRVQQGFTLIELMIVVAIIGILAAVAIPAYQDYTIRAQVSEGLSLASGAKTAMAEFYNQTGRFPSGTGAGAANESLGLQDPANIVGSYVSQVETGSGSGGIIQVTYGESVNAQIDGAILEVSAVTSAGSIQWACRAGTDLEAKYLPTNCR</sequence>
<evidence type="ECO:0000256" key="5">
    <source>
        <dbReference type="SAM" id="Phobius"/>
    </source>
</evidence>
<name>A0A4Z1BZ50_9GAMM</name>